<dbReference type="Pfam" id="PF00149">
    <property type="entry name" value="Metallophos"/>
    <property type="match status" value="1"/>
</dbReference>
<dbReference type="InterPro" id="IPR029052">
    <property type="entry name" value="Metallo-depent_PP-like"/>
</dbReference>
<evidence type="ECO:0000313" key="4">
    <source>
        <dbReference type="EMBL" id="VAX28501.1"/>
    </source>
</evidence>
<evidence type="ECO:0000256" key="1">
    <source>
        <dbReference type="ARBA" id="ARBA00022729"/>
    </source>
</evidence>
<accession>A0A3B1CPU6</accession>
<dbReference type="PANTHER" id="PTHR11575">
    <property type="entry name" value="5'-NUCLEOTIDASE-RELATED"/>
    <property type="match status" value="1"/>
</dbReference>
<sequence length="591" mass="67178">MNGKIKKTFIKASILFLLLISVSSGQTVKFKFIETTDTHGAIFPYDFTNMKPNNHSLAQIYTYVEQQRADTTQAVILLSNGDILQGTPAVYYYNFEKTDEPHLYAQVMNYMKYDAGSVGNHDIETGHPVYDKFVKELDFPWLSANSVDVKTGKPYFKPYTVIERRGIKIAILGLITPAIPNWLPQKIWAGMRFDDMIETAKKWVPIIKEKEKPDIMIGLFHSGVNPNYNGQTAETYKNENATKLVAEQVPGFDIVFAGHDHHGWNMHVKNPAGKEILLIGGTSSARVFAEVSAVLTYDKAQSSWNKEITGKLVESKDYEPDPGFLKKFNPQFEEVKKYVSKEIGVFSKTISSRDALFGDSPFVDLIHTIQLDISKAEISLASPLTFNTEIKKGKIYVKDMFKLYRYENLLYTMSLSGKEIKEILEYSAGKWFNQMKNANDDLLKFKKDKNGKLVWSERSNSPMLEGRFYNFESAEGINYTVDVSKPVGERIKISSMSDGSNFILTKMYKVALNSYRGNGGGGHLTIGAKISKDKLASRIITSTEKDLRFYMMKWIEKKGTINPKTNNNWKIIPKEWAEKGKEKDYKLLFGK</sequence>
<evidence type="ECO:0000259" key="3">
    <source>
        <dbReference type="Pfam" id="PF02872"/>
    </source>
</evidence>
<dbReference type="InterPro" id="IPR036907">
    <property type="entry name" value="5'-Nucleotdase_C_sf"/>
</dbReference>
<proteinExistence type="predicted"/>
<protein>
    <submittedName>
        <fullName evidence="4">5'-nucleotidase 2',3'-cyclic-nucleotide 2'-phosphodiesterase Putative UDP-sugar hydrolase</fullName>
        <ecNumber evidence="4">3.1.3.5</ecNumber>
        <ecNumber evidence="4">3.1.4.16</ecNumber>
        <ecNumber evidence="4">3.6.1.45</ecNumber>
    </submittedName>
</protein>
<keyword evidence="4" id="KW-0378">Hydrolase</keyword>
<dbReference type="InterPro" id="IPR006179">
    <property type="entry name" value="5_nucleotidase/apyrase"/>
</dbReference>
<dbReference type="AlphaFoldDB" id="A0A3B1CPU6"/>
<dbReference type="PRINTS" id="PR01607">
    <property type="entry name" value="APYRASEFAMLY"/>
</dbReference>
<dbReference type="InterPro" id="IPR004843">
    <property type="entry name" value="Calcineurin-like_PHP"/>
</dbReference>
<dbReference type="GO" id="GO:0008663">
    <property type="term" value="F:2',3'-cyclic-nucleotide 2'-phosphodiesterase activity"/>
    <property type="evidence" value="ECO:0007669"/>
    <property type="project" value="UniProtKB-EC"/>
</dbReference>
<keyword evidence="1" id="KW-0732">Signal</keyword>
<feature type="domain" description="Calcineurin-like phosphoesterase" evidence="2">
    <location>
        <begin position="31"/>
        <end position="262"/>
    </location>
</feature>
<dbReference type="InterPro" id="IPR008334">
    <property type="entry name" value="5'-Nucleotdase_C"/>
</dbReference>
<dbReference type="GO" id="GO:0009166">
    <property type="term" value="P:nucleotide catabolic process"/>
    <property type="evidence" value="ECO:0007669"/>
    <property type="project" value="InterPro"/>
</dbReference>
<dbReference type="GO" id="GO:0030288">
    <property type="term" value="C:outer membrane-bounded periplasmic space"/>
    <property type="evidence" value="ECO:0007669"/>
    <property type="project" value="TreeGrafter"/>
</dbReference>
<dbReference type="SUPFAM" id="SSF56300">
    <property type="entry name" value="Metallo-dependent phosphatases"/>
    <property type="match status" value="1"/>
</dbReference>
<dbReference type="EC" id="3.6.1.45" evidence="4"/>
<dbReference type="PANTHER" id="PTHR11575:SF6">
    <property type="entry name" value="2',3'-CYCLIC-NUCLEOTIDE 2'-PHOSPHODIESTERASE_3'-NUCLEOTIDASE"/>
    <property type="match status" value="1"/>
</dbReference>
<dbReference type="EC" id="3.1.4.16" evidence="4"/>
<dbReference type="Pfam" id="PF02872">
    <property type="entry name" value="5_nucleotid_C"/>
    <property type="match status" value="1"/>
</dbReference>
<dbReference type="Gene3D" id="3.90.780.10">
    <property type="entry name" value="5'-Nucleotidase, C-terminal domain"/>
    <property type="match status" value="1"/>
</dbReference>
<dbReference type="EMBL" id="UOGD01000417">
    <property type="protein sequence ID" value="VAX28501.1"/>
    <property type="molecule type" value="Genomic_DNA"/>
</dbReference>
<dbReference type="EC" id="3.1.3.5" evidence="4"/>
<evidence type="ECO:0000259" key="2">
    <source>
        <dbReference type="Pfam" id="PF00149"/>
    </source>
</evidence>
<name>A0A3B1CPU6_9ZZZZ</name>
<dbReference type="SUPFAM" id="SSF55816">
    <property type="entry name" value="5'-nucleotidase (syn. UDP-sugar hydrolase), C-terminal domain"/>
    <property type="match status" value="1"/>
</dbReference>
<feature type="domain" description="5'-Nucleotidase C-terminal" evidence="3">
    <location>
        <begin position="343"/>
        <end position="522"/>
    </location>
</feature>
<dbReference type="GO" id="GO:0008768">
    <property type="term" value="F:UDP-sugar diphosphatase activity"/>
    <property type="evidence" value="ECO:0007669"/>
    <property type="project" value="UniProtKB-EC"/>
</dbReference>
<reference evidence="4" key="1">
    <citation type="submission" date="2018-06" db="EMBL/GenBank/DDBJ databases">
        <authorList>
            <person name="Zhirakovskaya E."/>
        </authorList>
    </citation>
    <scope>NUCLEOTIDE SEQUENCE</scope>
</reference>
<organism evidence="4">
    <name type="scientific">hydrothermal vent metagenome</name>
    <dbReference type="NCBI Taxonomy" id="652676"/>
    <lineage>
        <taxon>unclassified sequences</taxon>
        <taxon>metagenomes</taxon>
        <taxon>ecological metagenomes</taxon>
    </lineage>
</organism>
<dbReference type="GO" id="GO:0008253">
    <property type="term" value="F:5'-nucleotidase activity"/>
    <property type="evidence" value="ECO:0007669"/>
    <property type="project" value="UniProtKB-EC"/>
</dbReference>
<gene>
    <name evidence="4" type="ORF">MNBD_IGNAVI01-2437</name>
</gene>
<dbReference type="Gene3D" id="3.60.21.10">
    <property type="match status" value="1"/>
</dbReference>